<feature type="compositionally biased region" description="Basic and acidic residues" evidence="2">
    <location>
        <begin position="1"/>
        <end position="11"/>
    </location>
</feature>
<evidence type="ECO:0000259" key="3">
    <source>
        <dbReference type="Pfam" id="PF05970"/>
    </source>
</evidence>
<feature type="compositionally biased region" description="Acidic residues" evidence="2">
    <location>
        <begin position="21"/>
        <end position="34"/>
    </location>
</feature>
<dbReference type="Proteomes" id="UP000284706">
    <property type="component" value="Unassembled WGS sequence"/>
</dbReference>
<evidence type="ECO:0000313" key="6">
    <source>
        <dbReference type="EMBL" id="PPQ75301.1"/>
    </source>
</evidence>
<comment type="cofactor">
    <cofactor evidence="1">
        <name>Mg(2+)</name>
        <dbReference type="ChEBI" id="CHEBI:18420"/>
    </cofactor>
</comment>
<feature type="domain" description="DUF6570" evidence="5">
    <location>
        <begin position="144"/>
        <end position="296"/>
    </location>
</feature>
<dbReference type="InterPro" id="IPR010285">
    <property type="entry name" value="DNA_helicase_pif1-like_DEAD"/>
</dbReference>
<dbReference type="STRING" id="231916.A0A409W9X9"/>
<feature type="compositionally biased region" description="Acidic residues" evidence="2">
    <location>
        <begin position="1121"/>
        <end position="1130"/>
    </location>
</feature>
<dbReference type="InParanoid" id="A0A409W9X9"/>
<dbReference type="Gene3D" id="3.40.50.300">
    <property type="entry name" value="P-loop containing nucleotide triphosphate hydrolases"/>
    <property type="match status" value="1"/>
</dbReference>
<comment type="similarity">
    <text evidence="1">Belongs to the helicase family.</text>
</comment>
<feature type="region of interest" description="Disordered" evidence="2">
    <location>
        <begin position="1"/>
        <end position="38"/>
    </location>
</feature>
<feature type="region of interest" description="Disordered" evidence="2">
    <location>
        <begin position="1112"/>
        <end position="1133"/>
    </location>
</feature>
<organism evidence="6 7">
    <name type="scientific">Gymnopilus dilepis</name>
    <dbReference type="NCBI Taxonomy" id="231916"/>
    <lineage>
        <taxon>Eukaryota</taxon>
        <taxon>Fungi</taxon>
        <taxon>Dikarya</taxon>
        <taxon>Basidiomycota</taxon>
        <taxon>Agaricomycotina</taxon>
        <taxon>Agaricomycetes</taxon>
        <taxon>Agaricomycetidae</taxon>
        <taxon>Agaricales</taxon>
        <taxon>Agaricineae</taxon>
        <taxon>Hymenogastraceae</taxon>
        <taxon>Gymnopilus</taxon>
    </lineage>
</organism>
<evidence type="ECO:0000259" key="5">
    <source>
        <dbReference type="Pfam" id="PF20209"/>
    </source>
</evidence>
<keyword evidence="1" id="KW-0234">DNA repair</keyword>
<gene>
    <name evidence="6" type="ORF">CVT26_015246</name>
</gene>
<evidence type="ECO:0000259" key="4">
    <source>
        <dbReference type="Pfam" id="PF14214"/>
    </source>
</evidence>
<proteinExistence type="inferred from homology"/>
<dbReference type="GO" id="GO:0000723">
    <property type="term" value="P:telomere maintenance"/>
    <property type="evidence" value="ECO:0007669"/>
    <property type="project" value="InterPro"/>
</dbReference>
<dbReference type="OrthoDB" id="432234at2759"/>
<keyword evidence="7" id="KW-1185">Reference proteome</keyword>
<dbReference type="InterPro" id="IPR027417">
    <property type="entry name" value="P-loop_NTPase"/>
</dbReference>
<keyword evidence="1" id="KW-0547">Nucleotide-binding</keyword>
<comment type="caution">
    <text evidence="6">The sequence shown here is derived from an EMBL/GenBank/DDBJ whole genome shotgun (WGS) entry which is preliminary data.</text>
</comment>
<dbReference type="GO" id="GO:0006281">
    <property type="term" value="P:DNA repair"/>
    <property type="evidence" value="ECO:0007669"/>
    <property type="project" value="UniProtKB-KW"/>
</dbReference>
<keyword evidence="1" id="KW-0347">Helicase</keyword>
<dbReference type="InterPro" id="IPR025476">
    <property type="entry name" value="Helitron_helicase-like"/>
</dbReference>
<feature type="domain" description="DNA helicase Pif1-like DEAD-box helicase" evidence="3">
    <location>
        <begin position="1287"/>
        <end position="1508"/>
    </location>
</feature>
<reference evidence="6 7" key="1">
    <citation type="journal article" date="2018" name="Evol. Lett.">
        <title>Horizontal gene cluster transfer increased hallucinogenic mushroom diversity.</title>
        <authorList>
            <person name="Reynolds H.T."/>
            <person name="Vijayakumar V."/>
            <person name="Gluck-Thaler E."/>
            <person name="Korotkin H.B."/>
            <person name="Matheny P.B."/>
            <person name="Slot J.C."/>
        </authorList>
    </citation>
    <scope>NUCLEOTIDE SEQUENCE [LARGE SCALE GENOMIC DNA]</scope>
    <source>
        <strain evidence="6 7">SRW20</strain>
    </source>
</reference>
<accession>A0A409W9X9</accession>
<dbReference type="SUPFAM" id="SSF52540">
    <property type="entry name" value="P-loop containing nucleoside triphosphate hydrolases"/>
    <property type="match status" value="2"/>
</dbReference>
<keyword evidence="1" id="KW-0227">DNA damage</keyword>
<dbReference type="PANTHER" id="PTHR47642">
    <property type="entry name" value="ATP-DEPENDENT DNA HELICASE"/>
    <property type="match status" value="1"/>
</dbReference>
<dbReference type="Pfam" id="PF14214">
    <property type="entry name" value="Helitron_like_N"/>
    <property type="match status" value="1"/>
</dbReference>
<dbReference type="EMBL" id="NHYE01005272">
    <property type="protein sequence ID" value="PPQ75301.1"/>
    <property type="molecule type" value="Genomic_DNA"/>
</dbReference>
<dbReference type="InterPro" id="IPR046700">
    <property type="entry name" value="DUF6570"/>
</dbReference>
<dbReference type="Pfam" id="PF20209">
    <property type="entry name" value="DUF6570"/>
    <property type="match status" value="1"/>
</dbReference>
<dbReference type="GO" id="GO:0006310">
    <property type="term" value="P:DNA recombination"/>
    <property type="evidence" value="ECO:0007669"/>
    <property type="project" value="UniProtKB-KW"/>
</dbReference>
<dbReference type="GO" id="GO:0016887">
    <property type="term" value="F:ATP hydrolysis activity"/>
    <property type="evidence" value="ECO:0007669"/>
    <property type="project" value="RHEA"/>
</dbReference>
<evidence type="ECO:0000256" key="2">
    <source>
        <dbReference type="SAM" id="MobiDB-lite"/>
    </source>
</evidence>
<dbReference type="GO" id="GO:0005524">
    <property type="term" value="F:ATP binding"/>
    <property type="evidence" value="ECO:0007669"/>
    <property type="project" value="UniProtKB-KW"/>
</dbReference>
<feature type="domain" description="Helitron helicase-like" evidence="4">
    <location>
        <begin position="440"/>
        <end position="649"/>
    </location>
</feature>
<dbReference type="InterPro" id="IPR051055">
    <property type="entry name" value="PIF1_helicase"/>
</dbReference>
<evidence type="ECO:0000256" key="1">
    <source>
        <dbReference type="RuleBase" id="RU363044"/>
    </source>
</evidence>
<dbReference type="GO" id="GO:0043139">
    <property type="term" value="F:5'-3' DNA helicase activity"/>
    <property type="evidence" value="ECO:0007669"/>
    <property type="project" value="UniProtKB-EC"/>
</dbReference>
<keyword evidence="1" id="KW-0067">ATP-binding</keyword>
<keyword evidence="1" id="KW-0378">Hydrolase</keyword>
<dbReference type="Pfam" id="PF05970">
    <property type="entry name" value="PIF1"/>
    <property type="match status" value="1"/>
</dbReference>
<name>A0A409W9X9_9AGAR</name>
<comment type="catalytic activity">
    <reaction evidence="1">
        <text>ATP + H2O = ADP + phosphate + H(+)</text>
        <dbReference type="Rhea" id="RHEA:13065"/>
        <dbReference type="ChEBI" id="CHEBI:15377"/>
        <dbReference type="ChEBI" id="CHEBI:15378"/>
        <dbReference type="ChEBI" id="CHEBI:30616"/>
        <dbReference type="ChEBI" id="CHEBI:43474"/>
        <dbReference type="ChEBI" id="CHEBI:456216"/>
        <dbReference type="EC" id="5.6.2.3"/>
    </reaction>
</comment>
<protein>
    <recommendedName>
        <fullName evidence="1">ATP-dependent DNA helicase</fullName>
        <ecNumber evidence="1">5.6.2.3</ecNumber>
    </recommendedName>
</protein>
<evidence type="ECO:0000313" key="7">
    <source>
        <dbReference type="Proteomes" id="UP000284706"/>
    </source>
</evidence>
<dbReference type="EC" id="5.6.2.3" evidence="1"/>
<dbReference type="PANTHER" id="PTHR47642:SF5">
    <property type="entry name" value="ATP-DEPENDENT DNA HELICASE"/>
    <property type="match status" value="1"/>
</dbReference>
<keyword evidence="1" id="KW-0233">DNA recombination</keyword>
<sequence>MTSVKLDDRRRQASTRCLTEEPMEEDCSSDEDNNSTDHLRVLDDETRLKIIQEWEAEMAFDKIELVVCSVCGTRTKRRETNTVHGTAVDLALLRNDELPERVRPSTYNFVAYNRAVLNPKGLLNVHEVGKMIICHRCYDTLRSGRMPKFALCNWLYYGRAELPEEIKRAFGESSMFERMLISRARSNSICCKFNVSGEERKSKRNEGMQKGIRGNIMVAPLDAIRLHAILPPKIDHKDTMTAVVVGDKFPTKDTISKLGPVLVRKSRIKTLLEFLMSNNSHYAPSDELVYSQENLDAIHDSTEGAEVPKTVSIGHLREHDGLESVNSDYTPRNEDEWLKDEHLQELMMENVGYTEGDNSPEAYSAMKVLALQRCLSGKPFVATGSGNRLMPDFNNPSILTWLFPHLDPWGIGGFHESRRKIKLSMREQLCHLLNSDDVCFNEDPEFPFTFYNMDIKGEVCRTVRYRVPKDEQARLIEELQSINTNELRSLSCAIEKNPMFKPDDPEQKRIMALLRRVSMSTPSLPGSNGYKMTMRRNVRAIINARGAPTLFITLNPSDVHNPIVRILGGKYDEIDVMLDGEDIQSWRRKVYAAKNPAACAKFFDLMITTFIKVVLGYDKGEPGLYGYCDAYYGMVEAQGKGTLHLHLLVWLRGHLSPEMLRTKLSSSKEYRDKFVGWIESIIMNEFPVLQDNRADDPSRIKRVRSKELGEPHPGTIAGPTIHDGGWTCMSEFWPAYKEHLIRLLNEYNWHEHTSTCWKYLKQGEEKSDSNCRMRMDGKIHPTTIVDTETGHFQLRRLHPWLSSFTDVVTYLLKCNMNIQFIGTGLEAKAFIYYVTDYVTKACLPLHAGLAAVAYALTKINELAKERGDQAEGFFTSALIKFVNSMMGKHEISQQQVMSYLVGGGDCYTSEKFQNLHLSAFLKYVAVQELESGIETKADNDTQPGEENVYIAVDQDGVRADSQVLDYLFRPAGEPYESMNLYDFTARTCKVKERKTDGQINPRQAFSSWSHPQRSTHRISMRSKPVLPVILGPSLPVVKADEKRPDSWVKTMLILFKPWRTFEDLKKGGQSWSDAYEAYENSGLKKRSSKIMKNMQLLSECADARFKGFGEADVPGQLETQDGQESDQDEPNVDRLFEDENGDIQQWKAKYCSEAFSRFQGQNHEGDDFMMPDGLQELSKEEFGKEIVNALDFCLQSARQVQDDVVIEEAVSKPSKEEIAVHCAIMKRKRKRVTRDDEDDVLEAPVNKKRREQPFVDIKTIPIYAVNNQARYERILESIVEEMNLKSNKEQLEAFLAVAKHVGERDPDQLLMFVSGVGGTGKSHVIKSVVRLFEVINRRKSLLLGAPTGIAAILIGGSTLHSLILETPNVEGKKNITKLARIWNGVTYLIIDEVSMLSAAFLNKLSEVMKQAKGDDPRKSCQIFGGVNVIFMGDFCQLKPPGDAALFSSRVIKQLTNNAGGKDHVSAMNGIFTWRQVTRIVELLKNCRHAADVRYSEFLSRLRVGKCMDPRVHGDSDVDDYRYIQSRLLTNIIKTNPEELKHFVDAPFIVGTKAIRDVLNARMASFHASRMRKELHVYYSKDNMNKRSIPTGRAEYLWDLDASHSRDAIGRLPMFEGMKVMITENIAFDSKVVNGTEGVIKTIVYEEDDQGRRFATVAYVHIPGIGFHVDGLDEDVVPIFPVKTSIKLLNPSIIGLNIKSFSRCQLPLLPAYAYTDYKSQGRTLTRAIVDIWSAKSQGVYVMLSRVTSLSGVAILRWFPPSKIYQRLSEELRVELHRLNLQH</sequence>